<proteinExistence type="predicted"/>
<accession>A0ABQ2MSE1</accession>
<evidence type="ECO:0000313" key="3">
    <source>
        <dbReference type="Proteomes" id="UP000631535"/>
    </source>
</evidence>
<reference evidence="3" key="1">
    <citation type="journal article" date="2019" name="Int. J. Syst. Evol. Microbiol.">
        <title>The Global Catalogue of Microorganisms (GCM) 10K type strain sequencing project: providing services to taxonomists for standard genome sequencing and annotation.</title>
        <authorList>
            <consortium name="The Broad Institute Genomics Platform"/>
            <consortium name="The Broad Institute Genome Sequencing Center for Infectious Disease"/>
            <person name="Wu L."/>
            <person name="Ma J."/>
        </authorList>
    </citation>
    <scope>NUCLEOTIDE SEQUENCE [LARGE SCALE GENOMIC DNA]</scope>
    <source>
        <strain evidence="3">CGMCC 4.7178</strain>
    </source>
</reference>
<dbReference type="Proteomes" id="UP000631535">
    <property type="component" value="Unassembled WGS sequence"/>
</dbReference>
<sequence length="77" mass="8256">MALTPAETRAPSRQLASNLRAGWTRSTHNRCGTASRTTRASQRIRPAGALRPLCSAYATGLPAERPRPESADADARP</sequence>
<organism evidence="2 3">
    <name type="scientific">Streptomyces daqingensis</name>
    <dbReference type="NCBI Taxonomy" id="1472640"/>
    <lineage>
        <taxon>Bacteria</taxon>
        <taxon>Bacillati</taxon>
        <taxon>Actinomycetota</taxon>
        <taxon>Actinomycetes</taxon>
        <taxon>Kitasatosporales</taxon>
        <taxon>Streptomycetaceae</taxon>
        <taxon>Streptomyces</taxon>
    </lineage>
</organism>
<comment type="caution">
    <text evidence="2">The sequence shown here is derived from an EMBL/GenBank/DDBJ whole genome shotgun (WGS) entry which is preliminary data.</text>
</comment>
<evidence type="ECO:0000256" key="1">
    <source>
        <dbReference type="SAM" id="MobiDB-lite"/>
    </source>
</evidence>
<feature type="compositionally biased region" description="Polar residues" evidence="1">
    <location>
        <begin position="24"/>
        <end position="41"/>
    </location>
</feature>
<dbReference type="EMBL" id="BMMP01000023">
    <property type="protein sequence ID" value="GGO57215.1"/>
    <property type="molecule type" value="Genomic_DNA"/>
</dbReference>
<feature type="region of interest" description="Disordered" evidence="1">
    <location>
        <begin position="1"/>
        <end position="42"/>
    </location>
</feature>
<protein>
    <submittedName>
        <fullName evidence="2">Uncharacterized protein</fullName>
    </submittedName>
</protein>
<gene>
    <name evidence="2" type="ORF">GCM10012287_52580</name>
</gene>
<name>A0ABQ2MSE1_9ACTN</name>
<keyword evidence="3" id="KW-1185">Reference proteome</keyword>
<evidence type="ECO:0000313" key="2">
    <source>
        <dbReference type="EMBL" id="GGO57215.1"/>
    </source>
</evidence>